<gene>
    <name evidence="1" type="ORF">A2Y83_02845</name>
</gene>
<accession>A0A1F5S1H9</accession>
<dbReference type="AlphaFoldDB" id="A0A1F5S1H9"/>
<protein>
    <submittedName>
        <fullName evidence="1">Uncharacterized protein</fullName>
    </submittedName>
</protein>
<evidence type="ECO:0000313" key="2">
    <source>
        <dbReference type="Proteomes" id="UP000178323"/>
    </source>
</evidence>
<name>A0A1F5S1H9_9BACT</name>
<organism evidence="1 2">
    <name type="scientific">Candidatus Falkowbacteria bacterium RBG_13_39_14</name>
    <dbReference type="NCBI Taxonomy" id="1797985"/>
    <lineage>
        <taxon>Bacteria</taxon>
        <taxon>Candidatus Falkowiibacteriota</taxon>
    </lineage>
</organism>
<dbReference type="EMBL" id="MFFS01000085">
    <property type="protein sequence ID" value="OGF20422.1"/>
    <property type="molecule type" value="Genomic_DNA"/>
</dbReference>
<evidence type="ECO:0000313" key="1">
    <source>
        <dbReference type="EMBL" id="OGF20422.1"/>
    </source>
</evidence>
<sequence length="101" mass="11482">MEKKILVVTKDEKKLNRYVEEAENYFGLKKGEYEGICASSFKEAEKFLYKLDENEQVVKAVDLVVTPFNEGYDTQEWANFASQLTGVLTGIRIPHLGTSLS</sequence>
<comment type="caution">
    <text evidence="1">The sequence shown here is derived from an EMBL/GenBank/DDBJ whole genome shotgun (WGS) entry which is preliminary data.</text>
</comment>
<dbReference type="Proteomes" id="UP000178323">
    <property type="component" value="Unassembled WGS sequence"/>
</dbReference>
<proteinExistence type="predicted"/>
<reference evidence="1 2" key="1">
    <citation type="journal article" date="2016" name="Nat. Commun.">
        <title>Thousands of microbial genomes shed light on interconnected biogeochemical processes in an aquifer system.</title>
        <authorList>
            <person name="Anantharaman K."/>
            <person name="Brown C.T."/>
            <person name="Hug L.A."/>
            <person name="Sharon I."/>
            <person name="Castelle C.J."/>
            <person name="Probst A.J."/>
            <person name="Thomas B.C."/>
            <person name="Singh A."/>
            <person name="Wilkins M.J."/>
            <person name="Karaoz U."/>
            <person name="Brodie E.L."/>
            <person name="Williams K.H."/>
            <person name="Hubbard S.S."/>
            <person name="Banfield J.F."/>
        </authorList>
    </citation>
    <scope>NUCLEOTIDE SEQUENCE [LARGE SCALE GENOMIC DNA]</scope>
</reference>